<name>A0A0N4YLQ6_NIPBR</name>
<dbReference type="AlphaFoldDB" id="A0A0N4YLQ6"/>
<sequence>MRPSLEALEAGDDDNALILVLHIPHRKATITSVGRFLADPREDTATKCSTTY</sequence>
<evidence type="ECO:0000313" key="2">
    <source>
        <dbReference type="Proteomes" id="UP000271162"/>
    </source>
</evidence>
<evidence type="ECO:0000313" key="1">
    <source>
        <dbReference type="EMBL" id="VDL81778.1"/>
    </source>
</evidence>
<protein>
    <submittedName>
        <fullName evidence="3">Protein-serine/threonine phosphatase</fullName>
    </submittedName>
</protein>
<organism evidence="3">
    <name type="scientific">Nippostrongylus brasiliensis</name>
    <name type="common">Rat hookworm</name>
    <dbReference type="NCBI Taxonomy" id="27835"/>
    <lineage>
        <taxon>Eukaryota</taxon>
        <taxon>Metazoa</taxon>
        <taxon>Ecdysozoa</taxon>
        <taxon>Nematoda</taxon>
        <taxon>Chromadorea</taxon>
        <taxon>Rhabditida</taxon>
        <taxon>Rhabditina</taxon>
        <taxon>Rhabditomorpha</taxon>
        <taxon>Strongyloidea</taxon>
        <taxon>Heligmosomidae</taxon>
        <taxon>Nippostrongylus</taxon>
    </lineage>
</organism>
<reference evidence="1 2" key="2">
    <citation type="submission" date="2018-11" db="EMBL/GenBank/DDBJ databases">
        <authorList>
            <consortium name="Pathogen Informatics"/>
        </authorList>
    </citation>
    <scope>NUCLEOTIDE SEQUENCE [LARGE SCALE GENOMIC DNA]</scope>
</reference>
<accession>A0A0N4YLQ6</accession>
<evidence type="ECO:0000313" key="3">
    <source>
        <dbReference type="WBParaSite" id="NBR_0001805601-mRNA-1"/>
    </source>
</evidence>
<keyword evidence="2" id="KW-1185">Reference proteome</keyword>
<dbReference type="EMBL" id="UYSL01023152">
    <property type="protein sequence ID" value="VDL81778.1"/>
    <property type="molecule type" value="Genomic_DNA"/>
</dbReference>
<gene>
    <name evidence="1" type="ORF">NBR_LOCUS18057</name>
</gene>
<dbReference type="WBParaSite" id="NBR_0001805601-mRNA-1">
    <property type="protein sequence ID" value="NBR_0001805601-mRNA-1"/>
    <property type="gene ID" value="NBR_0001805601"/>
</dbReference>
<dbReference type="Proteomes" id="UP000271162">
    <property type="component" value="Unassembled WGS sequence"/>
</dbReference>
<proteinExistence type="predicted"/>
<reference evidence="3" key="1">
    <citation type="submission" date="2017-02" db="UniProtKB">
        <authorList>
            <consortium name="WormBaseParasite"/>
        </authorList>
    </citation>
    <scope>IDENTIFICATION</scope>
</reference>